<feature type="domain" description="Peptidase A1" evidence="6">
    <location>
        <begin position="90"/>
        <end position="405"/>
    </location>
</feature>
<dbReference type="Gene3D" id="2.40.70.10">
    <property type="entry name" value="Acid Proteases"/>
    <property type="match status" value="2"/>
</dbReference>
<evidence type="ECO:0000256" key="2">
    <source>
        <dbReference type="PIRSR" id="PIRSR601461-1"/>
    </source>
</evidence>
<dbReference type="GO" id="GO:0004190">
    <property type="term" value="F:aspartic-type endopeptidase activity"/>
    <property type="evidence" value="ECO:0007669"/>
    <property type="project" value="UniProtKB-KW"/>
</dbReference>
<dbReference type="InterPro" id="IPR033121">
    <property type="entry name" value="PEPTIDASE_A1"/>
</dbReference>
<evidence type="ECO:0000256" key="4">
    <source>
        <dbReference type="RuleBase" id="RU000454"/>
    </source>
</evidence>
<dbReference type="FunFam" id="2.40.70.10:FF:000008">
    <property type="entry name" value="Cathepsin D"/>
    <property type="match status" value="1"/>
</dbReference>
<feature type="disulfide bond" evidence="3">
    <location>
        <begin position="327"/>
        <end position="364"/>
    </location>
</feature>
<dbReference type="PROSITE" id="PS51767">
    <property type="entry name" value="PEPTIDASE_A1"/>
    <property type="match status" value="1"/>
</dbReference>
<evidence type="ECO:0000259" key="6">
    <source>
        <dbReference type="PROSITE" id="PS51767"/>
    </source>
</evidence>
<keyword evidence="5" id="KW-0732">Signal</keyword>
<feature type="signal peptide" evidence="5">
    <location>
        <begin position="1"/>
        <end position="19"/>
    </location>
</feature>
<dbReference type="PRINTS" id="PR00792">
    <property type="entry name" value="PEPSIN"/>
</dbReference>
<evidence type="ECO:0000256" key="3">
    <source>
        <dbReference type="PIRSR" id="PIRSR601461-2"/>
    </source>
</evidence>
<gene>
    <name evidence="7" type="ORF">PoB_001135500</name>
</gene>
<proteinExistence type="inferred from homology"/>
<dbReference type="PANTHER" id="PTHR47966">
    <property type="entry name" value="BETA-SITE APP-CLEAVING ENZYME, ISOFORM A-RELATED"/>
    <property type="match status" value="1"/>
</dbReference>
<dbReference type="InterPro" id="IPR021109">
    <property type="entry name" value="Peptidase_aspartic_dom_sf"/>
</dbReference>
<dbReference type="InterPro" id="IPR001969">
    <property type="entry name" value="Aspartic_peptidase_AS"/>
</dbReference>
<feature type="chain" id="PRO_5043674438" evidence="5">
    <location>
        <begin position="20"/>
        <end position="414"/>
    </location>
</feature>
<keyword evidence="3" id="KW-1015">Disulfide bond</keyword>
<dbReference type="EMBL" id="BLXT01001350">
    <property type="protein sequence ID" value="GFN84849.1"/>
    <property type="molecule type" value="Genomic_DNA"/>
</dbReference>
<dbReference type="Pfam" id="PF00026">
    <property type="entry name" value="Asp"/>
    <property type="match status" value="1"/>
</dbReference>
<feature type="active site" evidence="2">
    <location>
        <position position="291"/>
    </location>
</feature>
<dbReference type="PROSITE" id="PS00141">
    <property type="entry name" value="ASP_PROTEASE"/>
    <property type="match status" value="1"/>
</dbReference>
<keyword evidence="4" id="KW-0645">Protease</keyword>
<comment type="caution">
    <text evidence="7">The sequence shown here is derived from an EMBL/GenBank/DDBJ whole genome shotgun (WGS) entry which is preliminary data.</text>
</comment>
<evidence type="ECO:0000313" key="7">
    <source>
        <dbReference type="EMBL" id="GFN84849.1"/>
    </source>
</evidence>
<feature type="active site" evidence="2">
    <location>
        <position position="108"/>
    </location>
</feature>
<dbReference type="SUPFAM" id="SSF50630">
    <property type="entry name" value="Acid proteases"/>
    <property type="match status" value="1"/>
</dbReference>
<organism evidence="7 8">
    <name type="scientific">Plakobranchus ocellatus</name>
    <dbReference type="NCBI Taxonomy" id="259542"/>
    <lineage>
        <taxon>Eukaryota</taxon>
        <taxon>Metazoa</taxon>
        <taxon>Spiralia</taxon>
        <taxon>Lophotrochozoa</taxon>
        <taxon>Mollusca</taxon>
        <taxon>Gastropoda</taxon>
        <taxon>Heterobranchia</taxon>
        <taxon>Euthyneura</taxon>
        <taxon>Panpulmonata</taxon>
        <taxon>Sacoglossa</taxon>
        <taxon>Placobranchoidea</taxon>
        <taxon>Plakobranchidae</taxon>
        <taxon>Plakobranchus</taxon>
    </lineage>
</organism>
<name>A0AAV3YQZ6_9GAST</name>
<protein>
    <submittedName>
        <fullName evidence="7">Cathepsin d</fullName>
    </submittedName>
</protein>
<dbReference type="FunFam" id="2.40.70.10:FF:000044">
    <property type="entry name" value="Lysosomal aspartic protease"/>
    <property type="match status" value="1"/>
</dbReference>
<keyword evidence="4" id="KW-0378">Hydrolase</keyword>
<dbReference type="AlphaFoldDB" id="A0AAV3YQZ6"/>
<keyword evidence="4" id="KW-0064">Aspartyl protease</keyword>
<dbReference type="GO" id="GO:0006508">
    <property type="term" value="P:proteolysis"/>
    <property type="evidence" value="ECO:0007669"/>
    <property type="project" value="UniProtKB-KW"/>
</dbReference>
<accession>A0AAV3YQZ6</accession>
<comment type="similarity">
    <text evidence="1 4">Belongs to the peptidase A1 family.</text>
</comment>
<dbReference type="Proteomes" id="UP000735302">
    <property type="component" value="Unassembled WGS sequence"/>
</dbReference>
<dbReference type="PANTHER" id="PTHR47966:SF51">
    <property type="entry name" value="BETA-SITE APP-CLEAVING ENZYME, ISOFORM A-RELATED"/>
    <property type="match status" value="1"/>
</dbReference>
<evidence type="ECO:0000313" key="8">
    <source>
        <dbReference type="Proteomes" id="UP000735302"/>
    </source>
</evidence>
<keyword evidence="8" id="KW-1185">Reference proteome</keyword>
<evidence type="ECO:0000256" key="1">
    <source>
        <dbReference type="ARBA" id="ARBA00007447"/>
    </source>
</evidence>
<sequence length="414" mass="46625">MNLPLAAVLLLTLASVCAAHVISLRSSPVRRQPWQHRGVGKRLGPSRHVHEHLQRHMRPFSKSYKQPNRNFQTKATTRDIKLENHHNNLYYGPIAIGTPEQEFNVAFDTGSPLTWVPSIHCPSRRLSQKYNNESSSTYTTNGKPFEVSYDSGEVSGYRSYDNIAIAGATIHNQEFGEAIQRPNMFFDTLNDGMFGLGFNNIAAGEEPSVFDNMVSQGLLPAPVFSFYLNRYDTDDPDSVLTLGGTNPDYYTGDFTFANLTAPDRWQFKMDRVQFSNGDSIACKRGCQALIDTRISVIVGPTEEVDALNEKLGATIAAYEPKMYAINCSKVDSLPDLEFIVNGRKLSMTSRDYIIKAKNEYRDMCFSGIIGGNFKTEETRVWSLGLNFMRTYYTQFDKGNRRIGFAKPSSFQNRS</sequence>
<evidence type="ECO:0000256" key="5">
    <source>
        <dbReference type="SAM" id="SignalP"/>
    </source>
</evidence>
<dbReference type="InterPro" id="IPR001461">
    <property type="entry name" value="Aspartic_peptidase_A1"/>
</dbReference>
<reference evidence="7 8" key="1">
    <citation type="journal article" date="2021" name="Elife">
        <title>Chloroplast acquisition without the gene transfer in kleptoplastic sea slugs, Plakobranchus ocellatus.</title>
        <authorList>
            <person name="Maeda T."/>
            <person name="Takahashi S."/>
            <person name="Yoshida T."/>
            <person name="Shimamura S."/>
            <person name="Takaki Y."/>
            <person name="Nagai Y."/>
            <person name="Toyoda A."/>
            <person name="Suzuki Y."/>
            <person name="Arimoto A."/>
            <person name="Ishii H."/>
            <person name="Satoh N."/>
            <person name="Nishiyama T."/>
            <person name="Hasebe M."/>
            <person name="Maruyama T."/>
            <person name="Minagawa J."/>
            <person name="Obokata J."/>
            <person name="Shigenobu S."/>
        </authorList>
    </citation>
    <scope>NUCLEOTIDE SEQUENCE [LARGE SCALE GENOMIC DNA]</scope>
</reference>